<comment type="caution">
    <text evidence="2">The sequence shown here is derived from an EMBL/GenBank/DDBJ whole genome shotgun (WGS) entry which is preliminary data.</text>
</comment>
<evidence type="ECO:0000313" key="2">
    <source>
        <dbReference type="EMBL" id="TQE99175.1"/>
    </source>
</evidence>
<accession>A0A540VQY3</accession>
<organism evidence="2 3">
    <name type="scientific">Spiribacter salinus</name>
    <dbReference type="NCBI Taxonomy" id="1335746"/>
    <lineage>
        <taxon>Bacteria</taxon>
        <taxon>Pseudomonadati</taxon>
        <taxon>Pseudomonadota</taxon>
        <taxon>Gammaproteobacteria</taxon>
        <taxon>Chromatiales</taxon>
        <taxon>Ectothiorhodospiraceae</taxon>
        <taxon>Spiribacter</taxon>
    </lineage>
</organism>
<dbReference type="EMBL" id="VIFK01000085">
    <property type="protein sequence ID" value="TQE99175.1"/>
    <property type="molecule type" value="Genomic_DNA"/>
</dbReference>
<evidence type="ECO:0000313" key="3">
    <source>
        <dbReference type="Proteomes" id="UP000315400"/>
    </source>
</evidence>
<reference evidence="2 3" key="1">
    <citation type="submission" date="2019-06" db="EMBL/GenBank/DDBJ databases">
        <title>Metagenome assembled Genome of Spiribacter salinus SL48-SHIP from the microbial mat of Salt Lake 48 (Novosibirsk region, Russia).</title>
        <authorList>
            <person name="Shipova A."/>
            <person name="Rozanov A.S."/>
            <person name="Bryanskaya A.V."/>
            <person name="Peltek S.E."/>
        </authorList>
    </citation>
    <scope>NUCLEOTIDE SEQUENCE [LARGE SCALE GENOMIC DNA]</scope>
    <source>
        <strain evidence="2">SL48-SHIP-2</strain>
    </source>
</reference>
<protein>
    <submittedName>
        <fullName evidence="2">Uncharacterized protein</fullName>
    </submittedName>
</protein>
<proteinExistence type="predicted"/>
<dbReference type="Proteomes" id="UP000315400">
    <property type="component" value="Unassembled WGS sequence"/>
</dbReference>
<name>A0A540VQY3_9GAMM</name>
<sequence>MKKNTRKPKAPAKKTSVQTSSKVPPPRNLTPELCDRLCRDMIVGINPNSPKYPISTERVSDAQGFKMPAENVAMYLQSSGT</sequence>
<feature type="region of interest" description="Disordered" evidence="1">
    <location>
        <begin position="1"/>
        <end position="32"/>
    </location>
</feature>
<dbReference type="AlphaFoldDB" id="A0A540VQY3"/>
<feature type="compositionally biased region" description="Basic residues" evidence="1">
    <location>
        <begin position="1"/>
        <end position="12"/>
    </location>
</feature>
<gene>
    <name evidence="2" type="ORF">FKY71_10005</name>
</gene>
<evidence type="ECO:0000256" key="1">
    <source>
        <dbReference type="SAM" id="MobiDB-lite"/>
    </source>
</evidence>